<dbReference type="InterPro" id="IPR014710">
    <property type="entry name" value="RmlC-like_jellyroll"/>
</dbReference>
<dbReference type="PANTHER" id="PTHR23011:SF28">
    <property type="entry name" value="CYCLIC NUCLEOTIDE-BINDING DOMAIN CONTAINING PROTEIN"/>
    <property type="match status" value="1"/>
</dbReference>
<reference evidence="2" key="1">
    <citation type="journal article" date="2014" name="Int. J. Syst. Evol. Microbiol.">
        <title>Complete genome sequence of Corynebacterium casei LMG S-19264T (=DSM 44701T), isolated from a smear-ripened cheese.</title>
        <authorList>
            <consortium name="US DOE Joint Genome Institute (JGI-PGF)"/>
            <person name="Walter F."/>
            <person name="Albersmeier A."/>
            <person name="Kalinowski J."/>
            <person name="Ruckert C."/>
        </authorList>
    </citation>
    <scope>NUCLEOTIDE SEQUENCE</scope>
    <source>
        <strain evidence="2">KCTC 22169</strain>
    </source>
</reference>
<name>A0A918KMS0_9GAMM</name>
<dbReference type="EMBL" id="BMXR01000010">
    <property type="protein sequence ID" value="GGX66848.1"/>
    <property type="molecule type" value="Genomic_DNA"/>
</dbReference>
<feature type="domain" description="Cyclic nucleotide-binding" evidence="1">
    <location>
        <begin position="21"/>
        <end position="120"/>
    </location>
</feature>
<comment type="caution">
    <text evidence="2">The sequence shown here is derived from an EMBL/GenBank/DDBJ whole genome shotgun (WGS) entry which is preliminary data.</text>
</comment>
<keyword evidence="3" id="KW-1185">Reference proteome</keyword>
<proteinExistence type="predicted"/>
<dbReference type="InterPro" id="IPR018490">
    <property type="entry name" value="cNMP-bd_dom_sf"/>
</dbReference>
<dbReference type="PROSITE" id="PS50042">
    <property type="entry name" value="CNMP_BINDING_3"/>
    <property type="match status" value="1"/>
</dbReference>
<evidence type="ECO:0000313" key="2">
    <source>
        <dbReference type="EMBL" id="GGX66848.1"/>
    </source>
</evidence>
<evidence type="ECO:0000259" key="1">
    <source>
        <dbReference type="PROSITE" id="PS50042"/>
    </source>
</evidence>
<reference evidence="2" key="2">
    <citation type="submission" date="2020-09" db="EMBL/GenBank/DDBJ databases">
        <authorList>
            <person name="Sun Q."/>
            <person name="Kim S."/>
        </authorList>
    </citation>
    <scope>NUCLEOTIDE SEQUENCE</scope>
    <source>
        <strain evidence="2">KCTC 22169</strain>
    </source>
</reference>
<dbReference type="AlphaFoldDB" id="A0A918KMS0"/>
<dbReference type="Gene3D" id="2.60.120.10">
    <property type="entry name" value="Jelly Rolls"/>
    <property type="match status" value="1"/>
</dbReference>
<dbReference type="RefSeq" id="WP_189611729.1">
    <property type="nucleotide sequence ID" value="NZ_BMXR01000010.1"/>
</dbReference>
<protein>
    <recommendedName>
        <fullName evidence="1">Cyclic nucleotide-binding domain-containing protein</fullName>
    </recommendedName>
</protein>
<dbReference type="Pfam" id="PF00027">
    <property type="entry name" value="cNMP_binding"/>
    <property type="match status" value="1"/>
</dbReference>
<dbReference type="InterPro" id="IPR000595">
    <property type="entry name" value="cNMP-bd_dom"/>
</dbReference>
<dbReference type="Proteomes" id="UP000626148">
    <property type="component" value="Unassembled WGS sequence"/>
</dbReference>
<evidence type="ECO:0000313" key="3">
    <source>
        <dbReference type="Proteomes" id="UP000626148"/>
    </source>
</evidence>
<organism evidence="2 3">
    <name type="scientific">Saccharospirillum salsuginis</name>
    <dbReference type="NCBI Taxonomy" id="418750"/>
    <lineage>
        <taxon>Bacteria</taxon>
        <taxon>Pseudomonadati</taxon>
        <taxon>Pseudomonadota</taxon>
        <taxon>Gammaproteobacteria</taxon>
        <taxon>Oceanospirillales</taxon>
        <taxon>Saccharospirillaceae</taxon>
        <taxon>Saccharospirillum</taxon>
    </lineage>
</organism>
<dbReference type="CDD" id="cd00038">
    <property type="entry name" value="CAP_ED"/>
    <property type="match status" value="1"/>
</dbReference>
<dbReference type="SMART" id="SM00100">
    <property type="entry name" value="cNMP"/>
    <property type="match status" value="1"/>
</dbReference>
<gene>
    <name evidence="2" type="ORF">GCM10007392_38260</name>
</gene>
<sequence length="160" mass="17977">MRHSSAFSAAKRMSIFHKLELFHNFYQHELERIADNAEFFIAEPGEVIIELGAHDTCFYLLLSGRASVRLQKDGEPVMLVGPGQMVGEMGFVLSTERTSWVLAEDLCILLRVDQALMKQLDCGEREKLKDQIIIKLATSIQQLNAKLGAQHYDLGQSDPG</sequence>
<dbReference type="SUPFAM" id="SSF51206">
    <property type="entry name" value="cAMP-binding domain-like"/>
    <property type="match status" value="1"/>
</dbReference>
<accession>A0A918KMS0</accession>
<dbReference type="PANTHER" id="PTHR23011">
    <property type="entry name" value="CYCLIC NUCLEOTIDE-BINDING DOMAIN CONTAINING PROTEIN"/>
    <property type="match status" value="1"/>
</dbReference>